<dbReference type="PANTHER" id="PTHR11516:SF2">
    <property type="entry name" value="PYRUVATE DEHYDROGENASE ALPHA SUBUNIT"/>
    <property type="match status" value="1"/>
</dbReference>
<dbReference type="GO" id="GO:0006086">
    <property type="term" value="P:pyruvate decarboxylation to acetyl-CoA"/>
    <property type="evidence" value="ECO:0007669"/>
    <property type="project" value="TreeGrafter"/>
</dbReference>
<evidence type="ECO:0000256" key="2">
    <source>
        <dbReference type="ARBA" id="ARBA00003906"/>
    </source>
</evidence>
<gene>
    <name evidence="6" type="ORF">CGL56_15385</name>
</gene>
<protein>
    <submittedName>
        <fullName evidence="6">Pyruvate dehydrogenase</fullName>
    </submittedName>
</protein>
<dbReference type="Gene3D" id="3.40.50.920">
    <property type="match status" value="1"/>
</dbReference>
<evidence type="ECO:0000256" key="4">
    <source>
        <dbReference type="ARBA" id="ARBA00023052"/>
    </source>
</evidence>
<dbReference type="PANTHER" id="PTHR11516">
    <property type="entry name" value="PYRUVATE DEHYDROGENASE E1 COMPONENT, ALPHA SUBUNIT BACTERIAL AND ORGANELLAR"/>
    <property type="match status" value="1"/>
</dbReference>
<reference evidence="6 7" key="1">
    <citation type="submission" date="2017-10" db="EMBL/GenBank/DDBJ databases">
        <title>The draft genome sequence of Lewinella marina KCTC 32374.</title>
        <authorList>
            <person name="Wang K."/>
        </authorList>
    </citation>
    <scope>NUCLEOTIDE SEQUENCE [LARGE SCALE GENOMIC DNA]</scope>
    <source>
        <strain evidence="6 7">MKG-38</strain>
    </source>
</reference>
<dbReference type="EMBL" id="PDLO01000008">
    <property type="protein sequence ID" value="PHK97480.1"/>
    <property type="molecule type" value="Genomic_DNA"/>
</dbReference>
<dbReference type="InterPro" id="IPR009014">
    <property type="entry name" value="Transketo_C/PFOR_II"/>
</dbReference>
<organism evidence="6 7">
    <name type="scientific">Neolewinella marina</name>
    <dbReference type="NCBI Taxonomy" id="438751"/>
    <lineage>
        <taxon>Bacteria</taxon>
        <taxon>Pseudomonadati</taxon>
        <taxon>Bacteroidota</taxon>
        <taxon>Saprospiria</taxon>
        <taxon>Saprospirales</taxon>
        <taxon>Lewinellaceae</taxon>
        <taxon>Neolewinella</taxon>
    </lineage>
</organism>
<dbReference type="Pfam" id="PF00676">
    <property type="entry name" value="E1_dh"/>
    <property type="match status" value="1"/>
</dbReference>
<dbReference type="InterPro" id="IPR001017">
    <property type="entry name" value="DH_E1"/>
</dbReference>
<accession>A0A2G0CC16</accession>
<dbReference type="GO" id="GO:0016624">
    <property type="term" value="F:oxidoreductase activity, acting on the aldehyde or oxo group of donors, disulfide as acceptor"/>
    <property type="evidence" value="ECO:0007669"/>
    <property type="project" value="InterPro"/>
</dbReference>
<dbReference type="Gene3D" id="3.40.50.970">
    <property type="match status" value="2"/>
</dbReference>
<comment type="function">
    <text evidence="2">E1 component of the 2-oxoglutarate dehydrogenase (OGDH) complex which catalyzes the decarboxylation of 2-oxoglutarate, the first step in the conversion of 2-oxoglutarate to succinyl-CoA and CO(2).</text>
</comment>
<name>A0A2G0CC16_9BACT</name>
<keyword evidence="6" id="KW-0670">Pyruvate</keyword>
<dbReference type="RefSeq" id="WP_099107471.1">
    <property type="nucleotide sequence ID" value="NZ_JAATJF010000003.1"/>
</dbReference>
<dbReference type="InterPro" id="IPR029061">
    <property type="entry name" value="THDP-binding"/>
</dbReference>
<keyword evidence="7" id="KW-1185">Reference proteome</keyword>
<dbReference type="Proteomes" id="UP000226437">
    <property type="component" value="Unassembled WGS sequence"/>
</dbReference>
<dbReference type="InterPro" id="IPR005475">
    <property type="entry name" value="Transketolase-like_Pyr-bd"/>
</dbReference>
<dbReference type="AlphaFoldDB" id="A0A2G0CC16"/>
<evidence type="ECO:0000313" key="7">
    <source>
        <dbReference type="Proteomes" id="UP000226437"/>
    </source>
</evidence>
<comment type="cofactor">
    <cofactor evidence="1">
        <name>thiamine diphosphate</name>
        <dbReference type="ChEBI" id="CHEBI:58937"/>
    </cofactor>
</comment>
<evidence type="ECO:0000256" key="3">
    <source>
        <dbReference type="ARBA" id="ARBA00023002"/>
    </source>
</evidence>
<dbReference type="SUPFAM" id="SSF52922">
    <property type="entry name" value="TK C-terminal domain-like"/>
    <property type="match status" value="1"/>
</dbReference>
<keyword evidence="4" id="KW-0786">Thiamine pyrophosphate</keyword>
<dbReference type="InterPro" id="IPR050642">
    <property type="entry name" value="PDH_E1_Alpha_Subunit"/>
</dbReference>
<dbReference type="InterPro" id="IPR033248">
    <property type="entry name" value="Transketolase_C"/>
</dbReference>
<sequence>MVHVSAKAVNSLYSKFFDRLRTAILIRRTEEKLLQLFAEGKLNGTVHTCVGQEFSPVMIAPYLQEDDFVVSNHRGHGHFIARTGDVKGLIAEVMGRSTGVSKGMGGSQHLTAHRYLSNGIQGGMVPVAAGVALSDKVLGNKNISVAFVGDGTLGEGIFYETMNLAGIWQLPLLIVVENNGYAQSTSFKQTFSGSLGQRVEGFGLQYFCGSTFDLDVLDETARVAVAAARSGSPVVLEIETYRLNSHSKSDDNRREAEVAEYRKNDPINRFAESYPDEFGDLVSAADAIIAAAAAEAEQDPIQEGCHPAWPRIPSVATEAWKPLSERSDARFNELIYESLKEQFETNDRTILIGEDIQDRTEFTEKNYGGAFKVTRDLSTLFPGRVRNTPISEAAITGIGTGLAVGGMQPIVEIMFGDFMTLTLDQLLQHAAKFHAMYGGRVNVPLILRTPMGGRRGYGPTHSQSLERFFLGIPGLNVVALNHRISPKTIYEALFQNGNSPTVVIENKILYTRSLNRSTPAGFLREMTQGDFPVYRMRPAGVAPQVTILCYGGMLEEAERAVEQAFDEHEILGEIICPTLLHPYDPAALITSVESSRKLVVVEEGTSFAGFGAEAIATVSAAATHQVAVKRLGFDGVIPCSLPGEIQLLPGAEAIVNAIKELVHGR</sequence>
<dbReference type="Pfam" id="PF02780">
    <property type="entry name" value="Transketolase_C"/>
    <property type="match status" value="1"/>
</dbReference>
<dbReference type="SUPFAM" id="SSF52518">
    <property type="entry name" value="Thiamin diphosphate-binding fold (THDP-binding)"/>
    <property type="match status" value="2"/>
</dbReference>
<dbReference type="CDD" id="cd02000">
    <property type="entry name" value="TPP_E1_PDC_ADC_BCADC"/>
    <property type="match status" value="1"/>
</dbReference>
<evidence type="ECO:0000256" key="1">
    <source>
        <dbReference type="ARBA" id="ARBA00001964"/>
    </source>
</evidence>
<evidence type="ECO:0000313" key="6">
    <source>
        <dbReference type="EMBL" id="PHK97480.1"/>
    </source>
</evidence>
<keyword evidence="3" id="KW-0560">Oxidoreductase</keyword>
<dbReference type="OrthoDB" id="8732661at2"/>
<comment type="caution">
    <text evidence="6">The sequence shown here is derived from an EMBL/GenBank/DDBJ whole genome shotgun (WGS) entry which is preliminary data.</text>
</comment>
<dbReference type="SMART" id="SM00861">
    <property type="entry name" value="Transket_pyr"/>
    <property type="match status" value="1"/>
</dbReference>
<dbReference type="Pfam" id="PF02779">
    <property type="entry name" value="Transket_pyr"/>
    <property type="match status" value="1"/>
</dbReference>
<proteinExistence type="predicted"/>
<evidence type="ECO:0000259" key="5">
    <source>
        <dbReference type="SMART" id="SM00861"/>
    </source>
</evidence>
<feature type="domain" description="Transketolase-like pyrimidine-binding" evidence="5">
    <location>
        <begin position="329"/>
        <end position="512"/>
    </location>
</feature>